<keyword evidence="1" id="KW-0732">Signal</keyword>
<dbReference type="InterPro" id="IPR007210">
    <property type="entry name" value="ABC_Gly_betaine_transp_sub-bd"/>
</dbReference>
<evidence type="ECO:0000313" key="4">
    <source>
        <dbReference type="Proteomes" id="UP001595752"/>
    </source>
</evidence>
<feature type="domain" description="ABC-type glycine betaine transport system substrate-binding" evidence="2">
    <location>
        <begin position="34"/>
        <end position="297"/>
    </location>
</feature>
<dbReference type="RefSeq" id="WP_377918037.1">
    <property type="nucleotide sequence ID" value="NZ_JBHRZT010000072.1"/>
</dbReference>
<comment type="caution">
    <text evidence="3">The sequence shown here is derived from an EMBL/GenBank/DDBJ whole genome shotgun (WGS) entry which is preliminary data.</text>
</comment>
<organism evidence="3 4">
    <name type="scientific">Bacillus songklensis</name>
    <dbReference type="NCBI Taxonomy" id="1069116"/>
    <lineage>
        <taxon>Bacteria</taxon>
        <taxon>Bacillati</taxon>
        <taxon>Bacillota</taxon>
        <taxon>Bacilli</taxon>
        <taxon>Bacillales</taxon>
        <taxon>Bacillaceae</taxon>
        <taxon>Bacillus</taxon>
    </lineage>
</organism>
<dbReference type="SUPFAM" id="SSF53850">
    <property type="entry name" value="Periplasmic binding protein-like II"/>
    <property type="match status" value="1"/>
</dbReference>
<evidence type="ECO:0000259" key="2">
    <source>
        <dbReference type="Pfam" id="PF04069"/>
    </source>
</evidence>
<dbReference type="PROSITE" id="PS51257">
    <property type="entry name" value="PROKAR_LIPOPROTEIN"/>
    <property type="match status" value="1"/>
</dbReference>
<feature type="chain" id="PRO_5046280183" evidence="1">
    <location>
        <begin position="23"/>
        <end position="302"/>
    </location>
</feature>
<accession>A0ABV8B7Y8</accession>
<dbReference type="EMBL" id="JBHRZT010000072">
    <property type="protein sequence ID" value="MFC3885637.1"/>
    <property type="molecule type" value="Genomic_DNA"/>
</dbReference>
<dbReference type="Gene3D" id="3.40.190.10">
    <property type="entry name" value="Periplasmic binding protein-like II"/>
    <property type="match status" value="1"/>
</dbReference>
<proteinExistence type="predicted"/>
<name>A0ABV8B7Y8_9BACI</name>
<evidence type="ECO:0000256" key="1">
    <source>
        <dbReference type="SAM" id="SignalP"/>
    </source>
</evidence>
<keyword evidence="4" id="KW-1185">Reference proteome</keyword>
<protein>
    <submittedName>
        <fullName evidence="3">Glycine betaine ABC transporter substrate-binding protein</fullName>
    </submittedName>
</protein>
<dbReference type="Gene3D" id="3.40.190.120">
    <property type="entry name" value="Osmoprotection protein (prox), domain 2"/>
    <property type="match status" value="1"/>
</dbReference>
<gene>
    <name evidence="3" type="ORF">ACFOU2_20040</name>
</gene>
<dbReference type="Pfam" id="PF04069">
    <property type="entry name" value="OpuAC"/>
    <property type="match status" value="1"/>
</dbReference>
<dbReference type="Proteomes" id="UP001595752">
    <property type="component" value="Unassembled WGS sequence"/>
</dbReference>
<feature type="signal peptide" evidence="1">
    <location>
        <begin position="1"/>
        <end position="22"/>
    </location>
</feature>
<sequence length="302" mass="33435">MKIVKKAFLFMTICLLVMISAACSSKTNSEGKPTIKIGSKNFTEQYILGELYAQALEAKGYNIERNLNLGGTLVAFEALKNGEIDLYPEYTGTALMDVLKGEPQSDANAVYETVKQGYKDKWGIEVLDQTSFNNTYVLVTTKEIAKKYNLKTLSDLSVKAPELNFALIPEFGERADGLPGLQKKYGGFEFKSAKLFDIGLKYKALTNGQVDVTIGFGTDGQIAGYDLVALEDDKKLWPPYYAAPQVRGEILEKYPEVGEILNKVDALLTDKVMAGLNWKVDGDKEEPAKVAEEFLEENGFLK</sequence>
<reference evidence="4" key="1">
    <citation type="journal article" date="2019" name="Int. J. Syst. Evol. Microbiol.">
        <title>The Global Catalogue of Microorganisms (GCM) 10K type strain sequencing project: providing services to taxonomists for standard genome sequencing and annotation.</title>
        <authorList>
            <consortium name="The Broad Institute Genomics Platform"/>
            <consortium name="The Broad Institute Genome Sequencing Center for Infectious Disease"/>
            <person name="Wu L."/>
            <person name="Ma J."/>
        </authorList>
    </citation>
    <scope>NUCLEOTIDE SEQUENCE [LARGE SCALE GENOMIC DNA]</scope>
    <source>
        <strain evidence="4">CCUG 61889</strain>
    </source>
</reference>
<evidence type="ECO:0000313" key="3">
    <source>
        <dbReference type="EMBL" id="MFC3885637.1"/>
    </source>
</evidence>